<dbReference type="STRING" id="984487.A0A1E4SBM9"/>
<dbReference type="RefSeq" id="XP_020062025.1">
    <property type="nucleotide sequence ID" value="XM_020208173.1"/>
</dbReference>
<dbReference type="OrthoDB" id="191995at2759"/>
<proteinExistence type="predicted"/>
<accession>A0A1E4SBM9</accession>
<feature type="region of interest" description="Disordered" evidence="1">
    <location>
        <begin position="1"/>
        <end position="42"/>
    </location>
</feature>
<dbReference type="Proteomes" id="UP000094285">
    <property type="component" value="Unassembled WGS sequence"/>
</dbReference>
<keyword evidence="2" id="KW-1133">Transmembrane helix</keyword>
<evidence type="ECO:0000256" key="2">
    <source>
        <dbReference type="SAM" id="Phobius"/>
    </source>
</evidence>
<feature type="transmembrane region" description="Helical" evidence="2">
    <location>
        <begin position="471"/>
        <end position="492"/>
    </location>
</feature>
<feature type="transmembrane region" description="Helical" evidence="2">
    <location>
        <begin position="295"/>
        <end position="313"/>
    </location>
</feature>
<organism evidence="3 4">
    <name type="scientific">Suhomyces tanzawaensis NRRL Y-17324</name>
    <dbReference type="NCBI Taxonomy" id="984487"/>
    <lineage>
        <taxon>Eukaryota</taxon>
        <taxon>Fungi</taxon>
        <taxon>Dikarya</taxon>
        <taxon>Ascomycota</taxon>
        <taxon>Saccharomycotina</taxon>
        <taxon>Pichiomycetes</taxon>
        <taxon>Debaryomycetaceae</taxon>
        <taxon>Suhomyces</taxon>
    </lineage>
</organism>
<dbReference type="PANTHER" id="PTHR36840:SF1">
    <property type="entry name" value="BLL5714 PROTEIN"/>
    <property type="match status" value="1"/>
</dbReference>
<feature type="transmembrane region" description="Helical" evidence="2">
    <location>
        <begin position="446"/>
        <end position="465"/>
    </location>
</feature>
<dbReference type="Pfam" id="PF06772">
    <property type="entry name" value="LtrA"/>
    <property type="match status" value="1"/>
</dbReference>
<feature type="transmembrane region" description="Helical" evidence="2">
    <location>
        <begin position="229"/>
        <end position="247"/>
    </location>
</feature>
<keyword evidence="2" id="KW-0812">Transmembrane</keyword>
<evidence type="ECO:0000313" key="3">
    <source>
        <dbReference type="EMBL" id="ODV76903.1"/>
    </source>
</evidence>
<name>A0A1E4SBM9_9ASCO</name>
<dbReference type="EMBL" id="KV453917">
    <property type="protein sequence ID" value="ODV76903.1"/>
    <property type="molecule type" value="Genomic_DNA"/>
</dbReference>
<feature type="compositionally biased region" description="Low complexity" evidence="1">
    <location>
        <begin position="21"/>
        <end position="37"/>
    </location>
</feature>
<dbReference type="PANTHER" id="PTHR36840">
    <property type="entry name" value="BLL5714 PROTEIN"/>
    <property type="match status" value="1"/>
</dbReference>
<keyword evidence="2" id="KW-0472">Membrane</keyword>
<dbReference type="InterPro" id="IPR010640">
    <property type="entry name" value="Low_temperature_requirement_A"/>
</dbReference>
<feature type="transmembrane region" description="Helical" evidence="2">
    <location>
        <begin position="325"/>
        <end position="342"/>
    </location>
</feature>
<evidence type="ECO:0008006" key="5">
    <source>
        <dbReference type="Google" id="ProtNLM"/>
    </source>
</evidence>
<feature type="transmembrane region" description="Helical" evidence="2">
    <location>
        <begin position="165"/>
        <end position="182"/>
    </location>
</feature>
<feature type="transmembrane region" description="Helical" evidence="2">
    <location>
        <begin position="363"/>
        <end position="387"/>
    </location>
</feature>
<feature type="transmembrane region" description="Helical" evidence="2">
    <location>
        <begin position="407"/>
        <end position="434"/>
    </location>
</feature>
<feature type="transmembrane region" description="Helical" evidence="2">
    <location>
        <begin position="194"/>
        <end position="217"/>
    </location>
</feature>
<keyword evidence="4" id="KW-1185">Reference proteome</keyword>
<sequence length="504" mass="56347">MSKPLDPSQHHHPADPLLDEAASGAAASANASISASASDRDPEALLDRFEQLTDSEDEDEFIRKYGDINFQYIKPPRDSVWFIRPHALNYFKDGVLFRTKGERTSSKTELFLDLMYVGLISNLAGNACEDPSGAALLEYILLFIPAWMVWSDIKDFTNYYYNEDLSQKVYILWILCLLTLYINSHGELLESTHGAALTIVPYILCRLSLAISLVIYSFFIPEHRPQMRLYSVLITITSCLWIPVIFLNTRGKIGMAIAVIFLENLFYIVAYHPYTKKLMGLRMATALNIEHEVERFATFVTIAIGEFLYKVVASGPLGAGFSPKFARGVFLICIAYILFWIYNNGSTSKKATHALRHSGATAIVWIFIHLPLVAGLVLGADAGGDLIESDFTYVKHHSEIGEEEPNLYALSFFFTGGICVALLSMCVIGLIEVSQDPHDLHILPKFWRVVWRAPIGLAIVFLSFAKLNTTILMGVVVALLAVLLLFESVTSVPRKHKTAAHRLE</sequence>
<reference evidence="4" key="1">
    <citation type="submission" date="2016-05" db="EMBL/GenBank/DDBJ databases">
        <title>Comparative genomics of biotechnologically important yeasts.</title>
        <authorList>
            <consortium name="DOE Joint Genome Institute"/>
            <person name="Riley R."/>
            <person name="Haridas S."/>
            <person name="Wolfe K.H."/>
            <person name="Lopes M.R."/>
            <person name="Hittinger C.T."/>
            <person name="Goker M."/>
            <person name="Salamov A."/>
            <person name="Wisecaver J."/>
            <person name="Long T.M."/>
            <person name="Aerts A.L."/>
            <person name="Barry K."/>
            <person name="Choi C."/>
            <person name="Clum A."/>
            <person name="Coughlan A.Y."/>
            <person name="Deshpande S."/>
            <person name="Douglass A.P."/>
            <person name="Hanson S.J."/>
            <person name="Klenk H.-P."/>
            <person name="Labutti K."/>
            <person name="Lapidus A."/>
            <person name="Lindquist E."/>
            <person name="Lipzen A."/>
            <person name="Meier-Kolthoff J.P."/>
            <person name="Ohm R.A."/>
            <person name="Otillar R.P."/>
            <person name="Pangilinan J."/>
            <person name="Peng Y."/>
            <person name="Rokas A."/>
            <person name="Rosa C.A."/>
            <person name="Scheuner C."/>
            <person name="Sibirny A.A."/>
            <person name="Slot J.C."/>
            <person name="Stielow J.B."/>
            <person name="Sun H."/>
            <person name="Kurtzman C.P."/>
            <person name="Blackwell M."/>
            <person name="Grigoriev I.V."/>
            <person name="Jeffries T.W."/>
        </authorList>
    </citation>
    <scope>NUCLEOTIDE SEQUENCE [LARGE SCALE GENOMIC DNA]</scope>
    <source>
        <strain evidence="4">NRRL Y-17324</strain>
    </source>
</reference>
<dbReference type="AlphaFoldDB" id="A0A1E4SBM9"/>
<evidence type="ECO:0000256" key="1">
    <source>
        <dbReference type="SAM" id="MobiDB-lite"/>
    </source>
</evidence>
<dbReference type="GeneID" id="30982310"/>
<feature type="transmembrane region" description="Helical" evidence="2">
    <location>
        <begin position="253"/>
        <end position="274"/>
    </location>
</feature>
<gene>
    <name evidence="3" type="ORF">CANTADRAFT_27641</name>
</gene>
<protein>
    <recommendedName>
        <fullName evidence="5">Low temperature requirement protein A</fullName>
    </recommendedName>
</protein>
<evidence type="ECO:0000313" key="4">
    <source>
        <dbReference type="Proteomes" id="UP000094285"/>
    </source>
</evidence>